<feature type="compositionally biased region" description="Basic residues" evidence="1">
    <location>
        <begin position="226"/>
        <end position="237"/>
    </location>
</feature>
<feature type="compositionally biased region" description="Polar residues" evidence="1">
    <location>
        <begin position="268"/>
        <end position="278"/>
    </location>
</feature>
<evidence type="ECO:0000259" key="2">
    <source>
        <dbReference type="Pfam" id="PF03551"/>
    </source>
</evidence>
<accession>A0A318K831</accession>
<feature type="region of interest" description="Disordered" evidence="1">
    <location>
        <begin position="219"/>
        <end position="278"/>
    </location>
</feature>
<dbReference type="PANTHER" id="PTHR43252:SF2">
    <property type="entry name" value="TRANSCRIPTION REGULATOR, PADR-LIKE FAMILY"/>
    <property type="match status" value="1"/>
</dbReference>
<dbReference type="Pfam" id="PF03551">
    <property type="entry name" value="PadR"/>
    <property type="match status" value="1"/>
</dbReference>
<sequence length="278" mass="31404">MRSILESMASARVGIRRSSDLWEVTEMAQQARPAVTPLAIAVLALLEEQPMHPYEMYQLLISRREDALIKVRPGSLYHTVARLAEQEFVHSEGVDRAGNRPERTTYRITERGRAALRHRITEIMRYPAPEYPVFPVALAEAHNLPKDDVIALLRERLGHLEAELGELATLIGWATEHKVPRRYTLVMPYLHAMVAAEIAWVSGFLAELASGELEWDDFDPETGVRAPKRHHHPWTRQHHGEPPPTPHTRRPAHPAEVTPWHAPLPPSSGISEIGTPNP</sequence>
<dbReference type="InterPro" id="IPR036390">
    <property type="entry name" value="WH_DNA-bd_sf"/>
</dbReference>
<gene>
    <name evidence="3" type="ORF">DFR70_102550</name>
</gene>
<comment type="caution">
    <text evidence="3">The sequence shown here is derived from an EMBL/GenBank/DDBJ whole genome shotgun (WGS) entry which is preliminary data.</text>
</comment>
<dbReference type="EMBL" id="QJKF01000002">
    <property type="protein sequence ID" value="PXX68864.1"/>
    <property type="molecule type" value="Genomic_DNA"/>
</dbReference>
<dbReference type="PANTHER" id="PTHR43252">
    <property type="entry name" value="TRANSCRIPTIONAL REGULATOR YQJI"/>
    <property type="match status" value="1"/>
</dbReference>
<dbReference type="InterPro" id="IPR036388">
    <property type="entry name" value="WH-like_DNA-bd_sf"/>
</dbReference>
<organism evidence="3 4">
    <name type="scientific">Nocardia tenerifensis</name>
    <dbReference type="NCBI Taxonomy" id="228006"/>
    <lineage>
        <taxon>Bacteria</taxon>
        <taxon>Bacillati</taxon>
        <taxon>Actinomycetota</taxon>
        <taxon>Actinomycetes</taxon>
        <taxon>Mycobacteriales</taxon>
        <taxon>Nocardiaceae</taxon>
        <taxon>Nocardia</taxon>
    </lineage>
</organism>
<proteinExistence type="predicted"/>
<feature type="domain" description="Transcription regulator PadR N-terminal" evidence="2">
    <location>
        <begin position="42"/>
        <end position="117"/>
    </location>
</feature>
<dbReference type="Proteomes" id="UP000247569">
    <property type="component" value="Unassembled WGS sequence"/>
</dbReference>
<keyword evidence="4" id="KW-1185">Reference proteome</keyword>
<evidence type="ECO:0000313" key="4">
    <source>
        <dbReference type="Proteomes" id="UP000247569"/>
    </source>
</evidence>
<evidence type="ECO:0000313" key="3">
    <source>
        <dbReference type="EMBL" id="PXX68864.1"/>
    </source>
</evidence>
<reference evidence="3 4" key="1">
    <citation type="submission" date="2018-05" db="EMBL/GenBank/DDBJ databases">
        <title>Genomic Encyclopedia of Type Strains, Phase IV (KMG-IV): sequencing the most valuable type-strain genomes for metagenomic binning, comparative biology and taxonomic classification.</title>
        <authorList>
            <person name="Goeker M."/>
        </authorList>
    </citation>
    <scope>NUCLEOTIDE SEQUENCE [LARGE SCALE GENOMIC DNA]</scope>
    <source>
        <strain evidence="3 4">DSM 44704</strain>
    </source>
</reference>
<name>A0A318K831_9NOCA</name>
<protein>
    <submittedName>
        <fullName evidence="3">PadR family transcriptional regulator</fullName>
    </submittedName>
</protein>
<dbReference type="SUPFAM" id="SSF46785">
    <property type="entry name" value="Winged helix' DNA-binding domain"/>
    <property type="match status" value="1"/>
</dbReference>
<dbReference type="InterPro" id="IPR005149">
    <property type="entry name" value="Tscrpt_reg_PadR_N"/>
</dbReference>
<dbReference type="AlphaFoldDB" id="A0A318K831"/>
<evidence type="ECO:0000256" key="1">
    <source>
        <dbReference type="SAM" id="MobiDB-lite"/>
    </source>
</evidence>
<dbReference type="Gene3D" id="1.10.10.10">
    <property type="entry name" value="Winged helix-like DNA-binding domain superfamily/Winged helix DNA-binding domain"/>
    <property type="match status" value="1"/>
</dbReference>